<keyword evidence="3" id="KW-1185">Reference proteome</keyword>
<organism evidence="2 3">
    <name type="scientific">Leifsonia xyli subsp. cynodontis DSM 46306</name>
    <dbReference type="NCBI Taxonomy" id="1389489"/>
    <lineage>
        <taxon>Bacteria</taxon>
        <taxon>Bacillati</taxon>
        <taxon>Actinomycetota</taxon>
        <taxon>Actinomycetes</taxon>
        <taxon>Micrococcales</taxon>
        <taxon>Microbacteriaceae</taxon>
        <taxon>Leifsonia</taxon>
    </lineage>
</organism>
<feature type="domain" description="N-acetyltransferase" evidence="1">
    <location>
        <begin position="17"/>
        <end position="185"/>
    </location>
</feature>
<dbReference type="GO" id="GO:0016747">
    <property type="term" value="F:acyltransferase activity, transferring groups other than amino-acyl groups"/>
    <property type="evidence" value="ECO:0007669"/>
    <property type="project" value="InterPro"/>
</dbReference>
<proteinExistence type="predicted"/>
<evidence type="ECO:0000313" key="2">
    <source>
        <dbReference type="EMBL" id="AGW40606.1"/>
    </source>
</evidence>
<evidence type="ECO:0000313" key="3">
    <source>
        <dbReference type="Proteomes" id="UP000016743"/>
    </source>
</evidence>
<reference evidence="2 3" key="1">
    <citation type="journal article" date="2013" name="Genome Announc.">
        <title>Complete Genome Sequence of Leifsonia xyli subsp. cynodontis Strain DSM46306, a Gram-Positive Bacterial Pathogen of Grasses.</title>
        <authorList>
            <person name="Monteiro-Vitorello C.B."/>
            <person name="Zerillo M.M."/>
            <person name="Van Sluys M.A."/>
            <person name="Camargo L.E."/>
            <person name="Kitajima J.P."/>
        </authorList>
    </citation>
    <scope>NUCLEOTIDE SEQUENCE [LARGE SCALE GENOMIC DNA]</scope>
    <source>
        <strain evidence="2 3">DSM 46306</strain>
    </source>
</reference>
<dbReference type="PROSITE" id="PS51186">
    <property type="entry name" value="GNAT"/>
    <property type="match status" value="1"/>
</dbReference>
<dbReference type="Proteomes" id="UP000016743">
    <property type="component" value="Chromosome"/>
</dbReference>
<dbReference type="InterPro" id="IPR000182">
    <property type="entry name" value="GNAT_dom"/>
</dbReference>
<dbReference type="EMBL" id="CP006734">
    <property type="protein sequence ID" value="AGW40606.1"/>
    <property type="molecule type" value="Genomic_DNA"/>
</dbReference>
<dbReference type="InterPro" id="IPR016181">
    <property type="entry name" value="Acyl_CoA_acyltransferase"/>
</dbReference>
<dbReference type="eggNOG" id="COG1670">
    <property type="taxonomic scope" value="Bacteria"/>
</dbReference>
<dbReference type="PATRIC" id="fig|1389489.3.peg.379"/>
<dbReference type="Pfam" id="PF13302">
    <property type="entry name" value="Acetyltransf_3"/>
    <property type="match status" value="1"/>
</dbReference>
<dbReference type="Gene3D" id="3.40.630.30">
    <property type="match status" value="1"/>
</dbReference>
<dbReference type="OrthoDB" id="9795199at2"/>
<evidence type="ECO:0000259" key="1">
    <source>
        <dbReference type="PROSITE" id="PS51186"/>
    </source>
</evidence>
<dbReference type="RefSeq" id="WP_021754049.1">
    <property type="nucleotide sequence ID" value="NC_022438.1"/>
</dbReference>
<dbReference type="PANTHER" id="PTHR43610">
    <property type="entry name" value="BLL6696 PROTEIN"/>
    <property type="match status" value="1"/>
</dbReference>
<dbReference type="PANTHER" id="PTHR43610:SF1">
    <property type="entry name" value="N-ACETYLTRANSFERASE DOMAIN-CONTAINING PROTEIN"/>
    <property type="match status" value="1"/>
</dbReference>
<dbReference type="SUPFAM" id="SSF55729">
    <property type="entry name" value="Acyl-CoA N-acyltransferases (Nat)"/>
    <property type="match status" value="1"/>
</dbReference>
<gene>
    <name evidence="2" type="ORF">O159_03970</name>
</gene>
<name>U3P4B9_LEIXC</name>
<sequence>MVAIRPDPAVPLEGRTVRLCRLGRDDLPALFAAIGRPEVFAGGWGGGPAAYRDTYEEWRAFILGYLPWETAAVTAVRLSESGRLVGTTALGDIDLANGSAHIGWTAYAPEVWGTRVNAETKRLLLGTAFEHGFERVKLQADVANERSRATILRLGATFEGVLRHTQQRADGSWRDTAVYSILREEWPAVRKRLDARLGVSAPPSALR</sequence>
<dbReference type="AlphaFoldDB" id="U3P4B9"/>
<dbReference type="HOGENOM" id="CLU_013985_1_0_11"/>
<dbReference type="KEGG" id="lxy:O159_03970"/>
<protein>
    <recommendedName>
        <fullName evidence="1">N-acetyltransferase domain-containing protein</fullName>
    </recommendedName>
</protein>
<accession>U3P4B9</accession>